<comment type="caution">
    <text evidence="3">The sequence shown here is derived from an EMBL/GenBank/DDBJ whole genome shotgun (WGS) entry which is preliminary data.</text>
</comment>
<dbReference type="GO" id="GO:0061595">
    <property type="term" value="F:6-deoxy-6-sulfofructose-1-phosphate aldolase activity"/>
    <property type="evidence" value="ECO:0007669"/>
    <property type="project" value="TreeGrafter"/>
</dbReference>
<keyword evidence="4" id="KW-1185">Reference proteome</keyword>
<name>A0A840ICD8_9ACTN</name>
<dbReference type="RefSeq" id="WP_183340182.1">
    <property type="nucleotide sequence ID" value="NZ_JACHNU010000001.1"/>
</dbReference>
<dbReference type="AlphaFoldDB" id="A0A840ICD8"/>
<evidence type="ECO:0000256" key="1">
    <source>
        <dbReference type="ARBA" id="ARBA00023239"/>
    </source>
</evidence>
<keyword evidence="3" id="KW-0418">Kinase</keyword>
<reference evidence="3 4" key="1">
    <citation type="submission" date="2020-08" db="EMBL/GenBank/DDBJ databases">
        <title>Genomic Encyclopedia of Archaeal and Bacterial Type Strains, Phase II (KMG-II): from individual species to whole genera.</title>
        <authorList>
            <person name="Goeker M."/>
        </authorList>
    </citation>
    <scope>NUCLEOTIDE SEQUENCE [LARGE SCALE GENOMIC DNA]</scope>
    <source>
        <strain evidence="3 4">DSM 23288</strain>
    </source>
</reference>
<evidence type="ECO:0000259" key="2">
    <source>
        <dbReference type="Pfam" id="PF09863"/>
    </source>
</evidence>
<protein>
    <submittedName>
        <fullName evidence="3">5-dehydro-2-deoxygluconokinase</fullName>
        <ecNumber evidence="3">2.7.1.92</ecNumber>
    </submittedName>
</protein>
<dbReference type="Pfam" id="PF09863">
    <property type="entry name" value="DUF2090"/>
    <property type="match status" value="1"/>
</dbReference>
<evidence type="ECO:0000313" key="3">
    <source>
        <dbReference type="EMBL" id="MBB4661754.1"/>
    </source>
</evidence>
<dbReference type="Proteomes" id="UP000585272">
    <property type="component" value="Unassembled WGS sequence"/>
</dbReference>
<evidence type="ECO:0000313" key="4">
    <source>
        <dbReference type="Proteomes" id="UP000585272"/>
    </source>
</evidence>
<dbReference type="EMBL" id="JACHNU010000001">
    <property type="protein sequence ID" value="MBB4661754.1"/>
    <property type="molecule type" value="Genomic_DNA"/>
</dbReference>
<gene>
    <name evidence="3" type="ORF">BDZ31_001327</name>
</gene>
<dbReference type="InterPro" id="IPR018659">
    <property type="entry name" value="DUF2090"/>
</dbReference>
<dbReference type="PANTHER" id="PTHR39340:SF1">
    <property type="entry name" value="SULFOFRUCTOSEPHOSPHATE ALDOLASE"/>
    <property type="match status" value="1"/>
</dbReference>
<dbReference type="GO" id="GO:0047590">
    <property type="term" value="F:5-dehydro-2-deoxygluconokinase activity"/>
    <property type="evidence" value="ECO:0007669"/>
    <property type="project" value="UniProtKB-EC"/>
</dbReference>
<accession>A0A840ICD8</accession>
<dbReference type="InterPro" id="IPR013785">
    <property type="entry name" value="Aldolase_TIM"/>
</dbReference>
<keyword evidence="1" id="KW-0456">Lyase</keyword>
<organism evidence="3 4">
    <name type="scientific">Conexibacter arvalis</name>
    <dbReference type="NCBI Taxonomy" id="912552"/>
    <lineage>
        <taxon>Bacteria</taxon>
        <taxon>Bacillati</taxon>
        <taxon>Actinomycetota</taxon>
        <taxon>Thermoleophilia</taxon>
        <taxon>Solirubrobacterales</taxon>
        <taxon>Conexibacteraceae</taxon>
        <taxon>Conexibacter</taxon>
    </lineage>
</organism>
<dbReference type="EC" id="2.7.1.92" evidence="3"/>
<keyword evidence="3" id="KW-0808">Transferase</keyword>
<dbReference type="Gene3D" id="3.20.20.70">
    <property type="entry name" value="Aldolase class I"/>
    <property type="match status" value="1"/>
</dbReference>
<proteinExistence type="predicted"/>
<dbReference type="GO" id="GO:1902777">
    <property type="term" value="P:6-sulfoquinovose(1-) catabolic process"/>
    <property type="evidence" value="ECO:0007669"/>
    <property type="project" value="TreeGrafter"/>
</dbReference>
<feature type="domain" description="DUF2090" evidence="2">
    <location>
        <begin position="8"/>
        <end position="303"/>
    </location>
</feature>
<dbReference type="SUPFAM" id="SSF51569">
    <property type="entry name" value="Aldolase"/>
    <property type="match status" value="1"/>
</dbReference>
<dbReference type="InterPro" id="IPR050552">
    <property type="entry name" value="LacD_aldolase"/>
</dbReference>
<sequence length="306" mass="34107">MALGYDGKLYILAFDHRGSFQKKMFGIEGDPTPEQTATIADAKQLIYEGMALASERGVEATAVGVLVDEQFGGDIPAEAKAKGLKLAMPVEKSGQNEFDFEYGEEFGAHIEKFDPDFSKVLVRYNPEDPDVEMNKRQLDRLKTLADWLHANGRKFLFELLVPATEAQLAAVGGDTDRYDAELRPELMRRAIEEIQEFGIEVDIWKIEGVDAQADARTLAEQTRKGEGREGVVCVLLGRGASDAKVDHWLREAAPVDGFVGFAIGRSIWWDSLRGFLDGSVSREDAASKIADNYLRFIKVYEQQEVH</sequence>
<dbReference type="PANTHER" id="PTHR39340">
    <property type="entry name" value="SULFOFRUCTOSEPHOSPHATE ALDOLASE"/>
    <property type="match status" value="1"/>
</dbReference>